<evidence type="ECO:0000256" key="9">
    <source>
        <dbReference type="RuleBase" id="RU369094"/>
    </source>
</evidence>
<keyword evidence="4 9" id="KW-0805">Transcription regulation</keyword>
<keyword evidence="5 8" id="KW-0238">DNA-binding</keyword>
<evidence type="ECO:0000256" key="6">
    <source>
        <dbReference type="ARBA" id="ARBA00023163"/>
    </source>
</evidence>
<keyword evidence="7 8" id="KW-0539">Nucleus</keyword>
<dbReference type="EMBL" id="CAUOFW020000809">
    <property type="protein sequence ID" value="CAK9137225.1"/>
    <property type="molecule type" value="Genomic_DNA"/>
</dbReference>
<dbReference type="InterPro" id="IPR045174">
    <property type="entry name" value="Dof"/>
</dbReference>
<gene>
    <name evidence="12" type="ORF">ILEXP_LOCUS4248</name>
</gene>
<dbReference type="GO" id="GO:0003677">
    <property type="term" value="F:DNA binding"/>
    <property type="evidence" value="ECO:0007669"/>
    <property type="project" value="UniProtKB-UniRule"/>
</dbReference>
<evidence type="ECO:0000256" key="4">
    <source>
        <dbReference type="ARBA" id="ARBA00023015"/>
    </source>
</evidence>
<feature type="region of interest" description="Disordered" evidence="10">
    <location>
        <begin position="249"/>
        <end position="269"/>
    </location>
</feature>
<feature type="compositionally biased region" description="Low complexity" evidence="10">
    <location>
        <begin position="87"/>
        <end position="99"/>
    </location>
</feature>
<dbReference type="PANTHER" id="PTHR31992">
    <property type="entry name" value="DOF ZINC FINGER PROTEIN DOF1.4-RELATED"/>
    <property type="match status" value="1"/>
</dbReference>
<protein>
    <recommendedName>
        <fullName evidence="9">Dof zinc finger protein</fullName>
    </recommendedName>
</protein>
<accession>A0ABC8QWU1</accession>
<organism evidence="12 13">
    <name type="scientific">Ilex paraguariensis</name>
    <name type="common">yerba mate</name>
    <dbReference type="NCBI Taxonomy" id="185542"/>
    <lineage>
        <taxon>Eukaryota</taxon>
        <taxon>Viridiplantae</taxon>
        <taxon>Streptophyta</taxon>
        <taxon>Embryophyta</taxon>
        <taxon>Tracheophyta</taxon>
        <taxon>Spermatophyta</taxon>
        <taxon>Magnoliopsida</taxon>
        <taxon>eudicotyledons</taxon>
        <taxon>Gunneridae</taxon>
        <taxon>Pentapetalae</taxon>
        <taxon>asterids</taxon>
        <taxon>campanulids</taxon>
        <taxon>Aquifoliales</taxon>
        <taxon>Aquifoliaceae</taxon>
        <taxon>Ilex</taxon>
    </lineage>
</organism>
<keyword evidence="3 9" id="KW-0862">Zinc</keyword>
<evidence type="ECO:0000256" key="8">
    <source>
        <dbReference type="PROSITE-ProRule" id="PRU00071"/>
    </source>
</evidence>
<dbReference type="PROSITE" id="PS50884">
    <property type="entry name" value="ZF_DOF_2"/>
    <property type="match status" value="1"/>
</dbReference>
<keyword evidence="6 9" id="KW-0804">Transcription</keyword>
<evidence type="ECO:0000256" key="10">
    <source>
        <dbReference type="SAM" id="MobiDB-lite"/>
    </source>
</evidence>
<dbReference type="GO" id="GO:0008270">
    <property type="term" value="F:zinc ion binding"/>
    <property type="evidence" value="ECO:0007669"/>
    <property type="project" value="UniProtKB-KW"/>
</dbReference>
<dbReference type="InterPro" id="IPR003851">
    <property type="entry name" value="Znf_Dof"/>
</dbReference>
<keyword evidence="1 9" id="KW-0479">Metal-binding</keyword>
<dbReference type="PROSITE" id="PS01361">
    <property type="entry name" value="ZF_DOF_1"/>
    <property type="match status" value="1"/>
</dbReference>
<evidence type="ECO:0000256" key="2">
    <source>
        <dbReference type="ARBA" id="ARBA00022771"/>
    </source>
</evidence>
<dbReference type="GO" id="GO:0003700">
    <property type="term" value="F:DNA-binding transcription factor activity"/>
    <property type="evidence" value="ECO:0007669"/>
    <property type="project" value="UniProtKB-UniRule"/>
</dbReference>
<comment type="function">
    <text evidence="9">Transcription factor that binds specifically to a 5'-AA[AG]G-3' consensus core sequence.</text>
</comment>
<evidence type="ECO:0000256" key="1">
    <source>
        <dbReference type="ARBA" id="ARBA00022723"/>
    </source>
</evidence>
<dbReference type="Proteomes" id="UP001642360">
    <property type="component" value="Unassembled WGS sequence"/>
</dbReference>
<proteinExistence type="predicted"/>
<comment type="caution">
    <text evidence="12">The sequence shown here is derived from an EMBL/GenBank/DDBJ whole genome shotgun (WGS) entry which is preliminary data.</text>
</comment>
<evidence type="ECO:0000256" key="5">
    <source>
        <dbReference type="ARBA" id="ARBA00023125"/>
    </source>
</evidence>
<dbReference type="Pfam" id="PF02701">
    <property type="entry name" value="Zn_ribbon_Dof"/>
    <property type="match status" value="1"/>
</dbReference>
<reference evidence="12 13" key="1">
    <citation type="submission" date="2024-02" db="EMBL/GenBank/DDBJ databases">
        <authorList>
            <person name="Vignale AGUSTIN F."/>
            <person name="Sosa J E."/>
            <person name="Modenutti C."/>
        </authorList>
    </citation>
    <scope>NUCLEOTIDE SEQUENCE [LARGE SCALE GENOMIC DNA]</scope>
</reference>
<evidence type="ECO:0000313" key="13">
    <source>
        <dbReference type="Proteomes" id="UP001642360"/>
    </source>
</evidence>
<evidence type="ECO:0000256" key="3">
    <source>
        <dbReference type="ARBA" id="ARBA00022833"/>
    </source>
</evidence>
<feature type="domain" description="Dof-type" evidence="11">
    <location>
        <begin position="30"/>
        <end position="84"/>
    </location>
</feature>
<dbReference type="AlphaFoldDB" id="A0ABC8QWU1"/>
<dbReference type="GO" id="GO:0005634">
    <property type="term" value="C:nucleus"/>
    <property type="evidence" value="ECO:0007669"/>
    <property type="project" value="UniProtKB-SubCell"/>
</dbReference>
<feature type="compositionally biased region" description="Polar residues" evidence="10">
    <location>
        <begin position="106"/>
        <end position="119"/>
    </location>
</feature>
<evidence type="ECO:0000256" key="7">
    <source>
        <dbReference type="ARBA" id="ARBA00023242"/>
    </source>
</evidence>
<name>A0ABC8QWU1_9AQUA</name>
<evidence type="ECO:0000313" key="12">
    <source>
        <dbReference type="EMBL" id="CAK9137225.1"/>
    </source>
</evidence>
<keyword evidence="2 8" id="KW-0863">Zinc-finger</keyword>
<sequence>MVKPMEEIAPDACSRPVIERKMRPPKEQALNCPRCDSTNTKFCYYNNYSLNQPRYFCKTCRRYWTEGGSLRNIPVGGGSRKNKRFASSSSSSTTSSVSSQKLPDLNPQNFLQFSSQSPKTHGGQDLNLAFQVAQNHHGVSQFLEFPKIVSHNFNQPNSSSSTSSSTSTPISSLEFLRTGIAPMGMNLFIPPPMPDTNMLHTSGFRFQEFKPKLGSSIDELGGTRYEGFHGVQEDGARLMFPFGALKQLSSTSDQGGQNKGQGNSTGYWM</sequence>
<feature type="region of interest" description="Disordered" evidence="10">
    <location>
        <begin position="71"/>
        <end position="119"/>
    </location>
</feature>
<evidence type="ECO:0000259" key="11">
    <source>
        <dbReference type="PROSITE" id="PS50884"/>
    </source>
</evidence>
<keyword evidence="13" id="KW-1185">Reference proteome</keyword>
<dbReference type="PANTHER" id="PTHR31992:SF316">
    <property type="entry name" value="DOF ZINC FINGER PROTEIN DOF1.2"/>
    <property type="match status" value="1"/>
</dbReference>
<comment type="subcellular location">
    <subcellularLocation>
        <location evidence="8 9">Nucleus</location>
    </subcellularLocation>
</comment>